<dbReference type="InterPro" id="IPR029044">
    <property type="entry name" value="Nucleotide-diphossugar_trans"/>
</dbReference>
<dbReference type="GO" id="GO:0016740">
    <property type="term" value="F:transferase activity"/>
    <property type="evidence" value="ECO:0007669"/>
    <property type="project" value="UniProtKB-KW"/>
</dbReference>
<proteinExistence type="inferred from homology"/>
<protein>
    <submittedName>
        <fullName evidence="3">Glycosyl transferase family 2</fullName>
    </submittedName>
</protein>
<dbReference type="PANTHER" id="PTHR43630:SF2">
    <property type="entry name" value="GLYCOSYLTRANSFERASE"/>
    <property type="match status" value="1"/>
</dbReference>
<sequence>MTQARSDSADRSTRLPVSVVVLAKNEEINIARCVDALAWADEVVVVDDASTDATVALAEQSGARVVSHPFASFARQRNWALDHAGLRNEWVLMLDADEVSTAEFAEEIGRAIESAGPEVVAFRTCRKTMLDGVWLKFSDGFPVWIMRLVRRGRARFEDSGHGEVPVPAVDGDLGTIRSPFIHEAFSRGMDDWWMRHVRYAGREAEQERCSDGTASADQVFSLDSSRRRRAIRGIARKLPARGTLRFLYQYVLRRGFMDGAAGLRFCRMMACYETMITIRKSEPAASDGAPLGTG</sequence>
<dbReference type="EMBL" id="CP036432">
    <property type="protein sequence ID" value="QDV82985.1"/>
    <property type="molecule type" value="Genomic_DNA"/>
</dbReference>
<organism evidence="3 4">
    <name type="scientific">Stieleria magnilauensis</name>
    <dbReference type="NCBI Taxonomy" id="2527963"/>
    <lineage>
        <taxon>Bacteria</taxon>
        <taxon>Pseudomonadati</taxon>
        <taxon>Planctomycetota</taxon>
        <taxon>Planctomycetia</taxon>
        <taxon>Pirellulales</taxon>
        <taxon>Pirellulaceae</taxon>
        <taxon>Stieleria</taxon>
    </lineage>
</organism>
<evidence type="ECO:0000259" key="2">
    <source>
        <dbReference type="Pfam" id="PF00535"/>
    </source>
</evidence>
<gene>
    <name evidence="3" type="ORF">TBK1r_19180</name>
</gene>
<dbReference type="PANTHER" id="PTHR43630">
    <property type="entry name" value="POLY-BETA-1,6-N-ACETYL-D-GLUCOSAMINE SYNTHASE"/>
    <property type="match status" value="1"/>
</dbReference>
<keyword evidence="3" id="KW-0808">Transferase</keyword>
<dbReference type="SUPFAM" id="SSF53448">
    <property type="entry name" value="Nucleotide-diphospho-sugar transferases"/>
    <property type="match status" value="1"/>
</dbReference>
<accession>A0ABX5XNM9</accession>
<evidence type="ECO:0000313" key="3">
    <source>
        <dbReference type="EMBL" id="QDV82985.1"/>
    </source>
</evidence>
<comment type="similarity">
    <text evidence="1">Belongs to the glycosyltransferase 2 family. WaaE/KdtX subfamily.</text>
</comment>
<evidence type="ECO:0000313" key="4">
    <source>
        <dbReference type="Proteomes" id="UP000318081"/>
    </source>
</evidence>
<dbReference type="CDD" id="cd02511">
    <property type="entry name" value="Beta4Glucosyltransferase"/>
    <property type="match status" value="1"/>
</dbReference>
<dbReference type="Proteomes" id="UP000318081">
    <property type="component" value="Chromosome"/>
</dbReference>
<dbReference type="InterPro" id="IPR001173">
    <property type="entry name" value="Glyco_trans_2-like"/>
</dbReference>
<evidence type="ECO:0000256" key="1">
    <source>
        <dbReference type="ARBA" id="ARBA00038494"/>
    </source>
</evidence>
<name>A0ABX5XNM9_9BACT</name>
<keyword evidence="4" id="KW-1185">Reference proteome</keyword>
<dbReference type="RefSeq" id="WP_145209185.1">
    <property type="nucleotide sequence ID" value="NZ_CP036432.1"/>
</dbReference>
<reference evidence="3 4" key="1">
    <citation type="submission" date="2019-02" db="EMBL/GenBank/DDBJ databases">
        <title>Deep-cultivation of Planctomycetes and their phenomic and genomic characterization uncovers novel biology.</title>
        <authorList>
            <person name="Wiegand S."/>
            <person name="Jogler M."/>
            <person name="Boedeker C."/>
            <person name="Pinto D."/>
            <person name="Vollmers J."/>
            <person name="Rivas-Marin E."/>
            <person name="Kohn T."/>
            <person name="Peeters S.H."/>
            <person name="Heuer A."/>
            <person name="Rast P."/>
            <person name="Oberbeckmann S."/>
            <person name="Bunk B."/>
            <person name="Jeske O."/>
            <person name="Meyerdierks A."/>
            <person name="Storesund J.E."/>
            <person name="Kallscheuer N."/>
            <person name="Luecker S."/>
            <person name="Lage O.M."/>
            <person name="Pohl T."/>
            <person name="Merkel B.J."/>
            <person name="Hornburger P."/>
            <person name="Mueller R.-W."/>
            <person name="Bruemmer F."/>
            <person name="Labrenz M."/>
            <person name="Spormann A.M."/>
            <person name="Op den Camp H."/>
            <person name="Overmann J."/>
            <person name="Amann R."/>
            <person name="Jetten M.S.M."/>
            <person name="Mascher T."/>
            <person name="Medema M.H."/>
            <person name="Devos D.P."/>
            <person name="Kaster A.-K."/>
            <person name="Ovreas L."/>
            <person name="Rohde M."/>
            <person name="Galperin M.Y."/>
            <person name="Jogler C."/>
        </authorList>
    </citation>
    <scope>NUCLEOTIDE SEQUENCE [LARGE SCALE GENOMIC DNA]</scope>
    <source>
        <strain evidence="3 4">TBK1r</strain>
    </source>
</reference>
<dbReference type="Pfam" id="PF00535">
    <property type="entry name" value="Glycos_transf_2"/>
    <property type="match status" value="1"/>
</dbReference>
<dbReference type="Gene3D" id="3.90.550.10">
    <property type="entry name" value="Spore Coat Polysaccharide Biosynthesis Protein SpsA, Chain A"/>
    <property type="match status" value="1"/>
</dbReference>
<feature type="domain" description="Glycosyltransferase 2-like" evidence="2">
    <location>
        <begin position="18"/>
        <end position="124"/>
    </location>
</feature>